<evidence type="ECO:0000313" key="2">
    <source>
        <dbReference type="EMBL" id="MBN8235508.1"/>
    </source>
</evidence>
<dbReference type="EMBL" id="JAEKJY010000002">
    <property type="protein sequence ID" value="MBN8235508.1"/>
    <property type="molecule type" value="Genomic_DNA"/>
</dbReference>
<evidence type="ECO:0000256" key="1">
    <source>
        <dbReference type="SAM" id="MobiDB-lite"/>
    </source>
</evidence>
<organism evidence="2 3">
    <name type="scientific">Halobacillus kuroshimensis</name>
    <dbReference type="NCBI Taxonomy" id="302481"/>
    <lineage>
        <taxon>Bacteria</taxon>
        <taxon>Bacillati</taxon>
        <taxon>Bacillota</taxon>
        <taxon>Bacilli</taxon>
        <taxon>Bacillales</taxon>
        <taxon>Bacillaceae</taxon>
        <taxon>Halobacillus</taxon>
    </lineage>
</organism>
<reference evidence="2 3" key="1">
    <citation type="submission" date="2020-12" db="EMBL/GenBank/DDBJ databases">
        <title>Oil enriched cultivation method for isolating marine PHA-producing bacteria.</title>
        <authorList>
            <person name="Zheng W."/>
            <person name="Yu S."/>
            <person name="Huang Y."/>
        </authorList>
    </citation>
    <scope>NUCLEOTIDE SEQUENCE [LARGE SCALE GENOMIC DNA]</scope>
    <source>
        <strain evidence="2 3">SY-2-6</strain>
    </source>
</reference>
<comment type="caution">
    <text evidence="2">The sequence shown here is derived from an EMBL/GenBank/DDBJ whole genome shotgun (WGS) entry which is preliminary data.</text>
</comment>
<sequence length="230" mass="25717">MNRYVSNKSAHHKNTPICQGGSIMKLKQIATTLLLCCLLAGCQETKEEEAQQLMDGDTLSGNAMDGYNTEPKDGQVGYVRFEKNQLDQDEERNRQIKVNREQMADMISRMILRYDQFDDVATAVTDNEVLVAYKRADDTDRQTAADMVQKTAYSLVPSFYHVYVSDNPASFGDIQSLSNSTVYDEGYNSTISSIIKKMKQSPQGKVDETNPNQPNVGPNTNTEAETGMEN</sequence>
<dbReference type="InterPro" id="IPR019076">
    <property type="entry name" value="Spore_lipoprot_YhcN/YlaJ-like"/>
</dbReference>
<dbReference type="Pfam" id="PF09580">
    <property type="entry name" value="Spore_YhcN_YlaJ"/>
    <property type="match status" value="1"/>
</dbReference>
<feature type="region of interest" description="Disordered" evidence="1">
    <location>
        <begin position="198"/>
        <end position="230"/>
    </location>
</feature>
<proteinExistence type="predicted"/>
<evidence type="ECO:0000313" key="3">
    <source>
        <dbReference type="Proteomes" id="UP000663970"/>
    </source>
</evidence>
<keyword evidence="3" id="KW-1185">Reference proteome</keyword>
<protein>
    <submittedName>
        <fullName evidence="2">YhcN/YlaJ family sporulation lipoprotein</fullName>
    </submittedName>
</protein>
<keyword evidence="2" id="KW-0449">Lipoprotein</keyword>
<accession>A0ABS3DW97</accession>
<dbReference type="Proteomes" id="UP000663970">
    <property type="component" value="Unassembled WGS sequence"/>
</dbReference>
<name>A0ABS3DW97_9BACI</name>
<feature type="compositionally biased region" description="Polar residues" evidence="1">
    <location>
        <begin position="209"/>
        <end position="230"/>
    </location>
</feature>
<gene>
    <name evidence="2" type="ORF">JF544_09605</name>
</gene>